<dbReference type="EMBL" id="WPIN01000002">
    <property type="protein sequence ID" value="MVM29714.1"/>
    <property type="molecule type" value="Genomic_DNA"/>
</dbReference>
<gene>
    <name evidence="2" type="ORF">GO755_06700</name>
</gene>
<keyword evidence="3" id="KW-1185">Reference proteome</keyword>
<name>A0A7K1S7C2_9BACT</name>
<accession>A0A7K1S7C2</accession>
<dbReference type="AlphaFoldDB" id="A0A7K1S7C2"/>
<protein>
    <submittedName>
        <fullName evidence="2">Uncharacterized protein</fullName>
    </submittedName>
</protein>
<evidence type="ECO:0000313" key="2">
    <source>
        <dbReference type="EMBL" id="MVM29714.1"/>
    </source>
</evidence>
<keyword evidence="1" id="KW-0175">Coiled coil</keyword>
<organism evidence="2 3">
    <name type="scientific">Spirosoma arboris</name>
    <dbReference type="NCBI Taxonomy" id="2682092"/>
    <lineage>
        <taxon>Bacteria</taxon>
        <taxon>Pseudomonadati</taxon>
        <taxon>Bacteroidota</taxon>
        <taxon>Cytophagia</taxon>
        <taxon>Cytophagales</taxon>
        <taxon>Cytophagaceae</taxon>
        <taxon>Spirosoma</taxon>
    </lineage>
</organism>
<dbReference type="Proteomes" id="UP000436006">
    <property type="component" value="Unassembled WGS sequence"/>
</dbReference>
<reference evidence="2 3" key="1">
    <citation type="submission" date="2019-12" db="EMBL/GenBank/DDBJ databases">
        <title>Spirosoma sp. HMF4905 genome sequencing and assembly.</title>
        <authorList>
            <person name="Kang H."/>
            <person name="Cha I."/>
            <person name="Kim H."/>
            <person name="Joh K."/>
        </authorList>
    </citation>
    <scope>NUCLEOTIDE SEQUENCE [LARGE SCALE GENOMIC DNA]</scope>
    <source>
        <strain evidence="2 3">HMF4905</strain>
    </source>
</reference>
<feature type="coiled-coil region" evidence="1">
    <location>
        <begin position="44"/>
        <end position="84"/>
    </location>
</feature>
<dbReference type="RefSeq" id="WP_157583946.1">
    <property type="nucleotide sequence ID" value="NZ_WPIN01000002.1"/>
</dbReference>
<evidence type="ECO:0000256" key="1">
    <source>
        <dbReference type="SAM" id="Coils"/>
    </source>
</evidence>
<comment type="caution">
    <text evidence="2">The sequence shown here is derived from an EMBL/GenBank/DDBJ whole genome shotgun (WGS) entry which is preliminary data.</text>
</comment>
<proteinExistence type="predicted"/>
<sequence length="86" mass="10198">MIYIAILAAFGVGYFVHILQHTLQNKQYDRQAELIDQHYTNRLCQQAEQLTHSLQLNVELANEKLRLQRRLRELQDQHERTLAALN</sequence>
<evidence type="ECO:0000313" key="3">
    <source>
        <dbReference type="Proteomes" id="UP000436006"/>
    </source>
</evidence>